<organism evidence="1 2">
    <name type="scientific">Bodo saltans</name>
    <name type="common">Flagellated protozoan</name>
    <dbReference type="NCBI Taxonomy" id="75058"/>
    <lineage>
        <taxon>Eukaryota</taxon>
        <taxon>Discoba</taxon>
        <taxon>Euglenozoa</taxon>
        <taxon>Kinetoplastea</taxon>
        <taxon>Metakinetoplastina</taxon>
        <taxon>Eubodonida</taxon>
        <taxon>Bodonidae</taxon>
        <taxon>Bodo</taxon>
    </lineage>
</organism>
<feature type="non-terminal residue" evidence="1">
    <location>
        <position position="925"/>
    </location>
</feature>
<dbReference type="EMBL" id="CYKH01001281">
    <property type="protein sequence ID" value="CUG86358.1"/>
    <property type="molecule type" value="Genomic_DNA"/>
</dbReference>
<evidence type="ECO:0000313" key="1">
    <source>
        <dbReference type="EMBL" id="CUG86358.1"/>
    </source>
</evidence>
<protein>
    <submittedName>
        <fullName evidence="1">Uncharacterized protein</fullName>
    </submittedName>
</protein>
<proteinExistence type="predicted"/>
<accession>A0A0S4J8Y3</accession>
<dbReference type="VEuPathDB" id="TriTrypDB:BSAL_92730"/>
<evidence type="ECO:0000313" key="2">
    <source>
        <dbReference type="Proteomes" id="UP000051952"/>
    </source>
</evidence>
<reference evidence="2" key="1">
    <citation type="submission" date="2015-09" db="EMBL/GenBank/DDBJ databases">
        <authorList>
            <consortium name="Pathogen Informatics"/>
        </authorList>
    </citation>
    <scope>NUCLEOTIDE SEQUENCE [LARGE SCALE GENOMIC DNA]</scope>
    <source>
        <strain evidence="2">Lake Konstanz</strain>
    </source>
</reference>
<dbReference type="AlphaFoldDB" id="A0A0S4J8Y3"/>
<gene>
    <name evidence="1" type="ORF">BSAL_92730</name>
</gene>
<name>A0A0S4J8Y3_BODSA</name>
<dbReference type="Proteomes" id="UP000051952">
    <property type="component" value="Unassembled WGS sequence"/>
</dbReference>
<keyword evidence="2" id="KW-1185">Reference proteome</keyword>
<sequence>MATLVEHQLASIGSFEILVRSVHAHKKSYDYHLQLAVGVGGGAGGAPRKFIPLLLWNRSTSSPPPPEWWDQESSMVKVPHTHNGQCWMLAEGSNSDYVALSKHHQEPEKIEVEFQLQKVKLSSGNSNNNSAQPSNKYKTYLVKFVLPASVEESEAPLIFGNTATVVICVKRVTLEAVNSVVHPTLSPVEKSRRTPTILTAVDEIRKAASQVISGSRVHKLLSEWGDALDGVGGLLAPLVQTLPFGELLAAAAGIFGAAMGSGAVMELGADICGQTALMLRVLAQAPVQLIIIADPSTHALLEKLVSILQGTVHILQELHDAGPLSLWNASNRLDTLEATSKSIHDVLTLLSQLITFRVQADQTAVLGTISERVDAMHALQLLTADQLASHLLPQLVNLLSTGPLRSDDAANLTVAVQQMHEQLRNDVDRLTTDLLKQQLVEYEATLDDSLRTTVSLITKNVSTVVEVSGSVTVATLATTMRSLLDNAISNVIPQSVGRAVDDAFECHLADLQLTLSDAVAISWTSTLQKELQLAVTQVQEHTHRTIAVAQLQVESQMTSLGLRLDAALRTHQEAVAALTNDMREALDEQLSIVRDEAALVQASVGDMCLSAVDRIAVLHMCVSEVATENHVQRRILERMNTKLNEMYDASGTLRRGQVELTEVLNAIPNEVRHALAPDMQHLCQQLRFHDASTKAFVKSMLEHSLRGILSTYSGLKSIQHQHYCTMTQRIQTLENQQQDMLDLQREQRGASNTILARLAVLDDRRPTPLIYDVSEDNGNLMSELRRQYILSPLEVLRMELRCLYSNLHAHECSTVAPEIELNRMMLYTSLRIVQSVSPSAHKESAADNYEGASMDSSKVLTIMDSQDAKFLLVEGRAGIGKTTWAIHLAQLQDYRLGVVVFLRLSEVAQYLEGKATNTALSPREL</sequence>